<evidence type="ECO:0000313" key="2">
    <source>
        <dbReference type="Proteomes" id="UP000625711"/>
    </source>
</evidence>
<dbReference type="OrthoDB" id="616263at2759"/>
<proteinExistence type="predicted"/>
<organism evidence="1 2">
    <name type="scientific">Rhynchophorus ferrugineus</name>
    <name type="common">Red palm weevil</name>
    <name type="synonym">Curculio ferrugineus</name>
    <dbReference type="NCBI Taxonomy" id="354439"/>
    <lineage>
        <taxon>Eukaryota</taxon>
        <taxon>Metazoa</taxon>
        <taxon>Ecdysozoa</taxon>
        <taxon>Arthropoda</taxon>
        <taxon>Hexapoda</taxon>
        <taxon>Insecta</taxon>
        <taxon>Pterygota</taxon>
        <taxon>Neoptera</taxon>
        <taxon>Endopterygota</taxon>
        <taxon>Coleoptera</taxon>
        <taxon>Polyphaga</taxon>
        <taxon>Cucujiformia</taxon>
        <taxon>Curculionidae</taxon>
        <taxon>Dryophthorinae</taxon>
        <taxon>Rhynchophorus</taxon>
    </lineage>
</organism>
<comment type="caution">
    <text evidence="1">The sequence shown here is derived from an EMBL/GenBank/DDBJ whole genome shotgun (WGS) entry which is preliminary data.</text>
</comment>
<accession>A0A834MD50</accession>
<protein>
    <recommendedName>
        <fullName evidence="3">Mos1 transposase HTH domain-containing protein</fullName>
    </recommendedName>
</protein>
<keyword evidence="2" id="KW-1185">Reference proteome</keyword>
<dbReference type="AlphaFoldDB" id="A0A834MD50"/>
<dbReference type="InterPro" id="IPR052709">
    <property type="entry name" value="Transposase-MT_Hybrid"/>
</dbReference>
<reference evidence="1" key="1">
    <citation type="submission" date="2020-08" db="EMBL/GenBank/DDBJ databases">
        <title>Genome sequencing and assembly of the red palm weevil Rhynchophorus ferrugineus.</title>
        <authorList>
            <person name="Dias G.B."/>
            <person name="Bergman C.M."/>
            <person name="Manee M."/>
        </authorList>
    </citation>
    <scope>NUCLEOTIDE SEQUENCE</scope>
    <source>
        <strain evidence="1">AA-2017</strain>
        <tissue evidence="1">Whole larva</tissue>
    </source>
</reference>
<gene>
    <name evidence="1" type="ORF">GWI33_011592</name>
</gene>
<name>A0A834MD50_RHYFE</name>
<dbReference type="Proteomes" id="UP000625711">
    <property type="component" value="Unassembled WGS sequence"/>
</dbReference>
<dbReference type="PANTHER" id="PTHR46060">
    <property type="entry name" value="MARINER MOS1 TRANSPOSASE-LIKE PROTEIN"/>
    <property type="match status" value="1"/>
</dbReference>
<sequence length="83" mass="9858">MDQKQFRVLIFQCLLMVKNTVQAKLWLEKRYKDFAPLEITIKRWFAGFKRGCIDIDNAERSGRPNEVVTPENIKKVLKIVLNY</sequence>
<dbReference type="EMBL" id="JAACXV010009809">
    <property type="protein sequence ID" value="KAF7275565.1"/>
    <property type="molecule type" value="Genomic_DNA"/>
</dbReference>
<evidence type="ECO:0000313" key="1">
    <source>
        <dbReference type="EMBL" id="KAF7275565.1"/>
    </source>
</evidence>
<dbReference type="PANTHER" id="PTHR46060:SF1">
    <property type="entry name" value="MARINER MOS1 TRANSPOSASE-LIKE PROTEIN"/>
    <property type="match status" value="1"/>
</dbReference>
<evidence type="ECO:0008006" key="3">
    <source>
        <dbReference type="Google" id="ProtNLM"/>
    </source>
</evidence>